<dbReference type="InterPro" id="IPR017871">
    <property type="entry name" value="ABC_transporter-like_CS"/>
</dbReference>
<protein>
    <submittedName>
        <fullName evidence="6">Peptide/nickel transport system ATP-binding protein</fullName>
    </submittedName>
</protein>
<accession>A0A1T5JS61</accession>
<proteinExistence type="inferred from homology"/>
<evidence type="ECO:0000256" key="2">
    <source>
        <dbReference type="ARBA" id="ARBA00022448"/>
    </source>
</evidence>
<keyword evidence="2" id="KW-0813">Transport</keyword>
<organism evidence="6 7">
    <name type="scientific">Maledivibacter halophilus</name>
    <dbReference type="NCBI Taxonomy" id="36842"/>
    <lineage>
        <taxon>Bacteria</taxon>
        <taxon>Bacillati</taxon>
        <taxon>Bacillota</taxon>
        <taxon>Clostridia</taxon>
        <taxon>Peptostreptococcales</taxon>
        <taxon>Caminicellaceae</taxon>
        <taxon>Maledivibacter</taxon>
    </lineage>
</organism>
<dbReference type="SMART" id="SM00382">
    <property type="entry name" value="AAA"/>
    <property type="match status" value="1"/>
</dbReference>
<dbReference type="PROSITE" id="PS00211">
    <property type="entry name" value="ABC_TRANSPORTER_1"/>
    <property type="match status" value="1"/>
</dbReference>
<dbReference type="Pfam" id="PF00005">
    <property type="entry name" value="ABC_tran"/>
    <property type="match status" value="1"/>
</dbReference>
<keyword evidence="3" id="KW-0547">Nucleotide-binding</keyword>
<evidence type="ECO:0000256" key="4">
    <source>
        <dbReference type="ARBA" id="ARBA00022840"/>
    </source>
</evidence>
<dbReference type="GO" id="GO:0005524">
    <property type="term" value="F:ATP binding"/>
    <property type="evidence" value="ECO:0007669"/>
    <property type="project" value="UniProtKB-KW"/>
</dbReference>
<dbReference type="GO" id="GO:0055085">
    <property type="term" value="P:transmembrane transport"/>
    <property type="evidence" value="ECO:0007669"/>
    <property type="project" value="UniProtKB-ARBA"/>
</dbReference>
<dbReference type="GO" id="GO:0016887">
    <property type="term" value="F:ATP hydrolysis activity"/>
    <property type="evidence" value="ECO:0007669"/>
    <property type="project" value="InterPro"/>
</dbReference>
<dbReference type="STRING" id="36842.SAMN02194393_01289"/>
<evidence type="ECO:0000259" key="5">
    <source>
        <dbReference type="PROSITE" id="PS50893"/>
    </source>
</evidence>
<evidence type="ECO:0000256" key="3">
    <source>
        <dbReference type="ARBA" id="ARBA00022741"/>
    </source>
</evidence>
<dbReference type="InterPro" id="IPR050319">
    <property type="entry name" value="ABC_transp_ATP-bind"/>
</dbReference>
<dbReference type="SUPFAM" id="SSF52540">
    <property type="entry name" value="P-loop containing nucleoside triphosphate hydrolases"/>
    <property type="match status" value="1"/>
</dbReference>
<name>A0A1T5JS61_9FIRM</name>
<keyword evidence="7" id="KW-1185">Reference proteome</keyword>
<feature type="domain" description="ABC transporter" evidence="5">
    <location>
        <begin position="3"/>
        <end position="214"/>
    </location>
</feature>
<dbReference type="PROSITE" id="PS50893">
    <property type="entry name" value="ABC_TRANSPORTER_2"/>
    <property type="match status" value="1"/>
</dbReference>
<dbReference type="InterPro" id="IPR003593">
    <property type="entry name" value="AAA+_ATPase"/>
</dbReference>
<dbReference type="Proteomes" id="UP000190285">
    <property type="component" value="Unassembled WGS sequence"/>
</dbReference>
<evidence type="ECO:0000313" key="6">
    <source>
        <dbReference type="EMBL" id="SKC54236.1"/>
    </source>
</evidence>
<dbReference type="InterPro" id="IPR003439">
    <property type="entry name" value="ABC_transporter-like_ATP-bd"/>
</dbReference>
<dbReference type="InterPro" id="IPR027417">
    <property type="entry name" value="P-loop_NTPase"/>
</dbReference>
<sequence length="215" mass="24816">MTLRCNNIGFYYNHDQWIFRGVNFGIKRGEIVGISGYSGCGKTSLSKILSNFQQPCEGEVLIDGKLISLKGFQKVQLIYQHPEKSMNPKWKMKEILNESYSPDQDLLDTFGIKQEWMNRWPIELSGGELQRFSIVRALNPLTEYIIADEMTTMLDGITQAYIWKQLLSIVKKRNLGLIVISHEKELLKKICDRIYLMEKGRLNIIPPPKDCLKVS</sequence>
<gene>
    <name evidence="6" type="ORF">SAMN02194393_01289</name>
</gene>
<dbReference type="PANTHER" id="PTHR43776:SF7">
    <property type="entry name" value="D,D-DIPEPTIDE TRANSPORT ATP-BINDING PROTEIN DDPF-RELATED"/>
    <property type="match status" value="1"/>
</dbReference>
<comment type="similarity">
    <text evidence="1">Belongs to the ABC transporter superfamily.</text>
</comment>
<evidence type="ECO:0000256" key="1">
    <source>
        <dbReference type="ARBA" id="ARBA00005417"/>
    </source>
</evidence>
<dbReference type="AlphaFoldDB" id="A0A1T5JS61"/>
<reference evidence="7" key="1">
    <citation type="submission" date="2017-02" db="EMBL/GenBank/DDBJ databases">
        <authorList>
            <person name="Varghese N."/>
            <person name="Submissions S."/>
        </authorList>
    </citation>
    <scope>NUCLEOTIDE SEQUENCE [LARGE SCALE GENOMIC DNA]</scope>
    <source>
        <strain evidence="7">M1</strain>
    </source>
</reference>
<keyword evidence="4 6" id="KW-0067">ATP-binding</keyword>
<evidence type="ECO:0000313" key="7">
    <source>
        <dbReference type="Proteomes" id="UP000190285"/>
    </source>
</evidence>
<dbReference type="OrthoDB" id="9806285at2"/>
<dbReference type="PANTHER" id="PTHR43776">
    <property type="entry name" value="TRANSPORT ATP-BINDING PROTEIN"/>
    <property type="match status" value="1"/>
</dbReference>
<dbReference type="RefSeq" id="WP_079490259.1">
    <property type="nucleotide sequence ID" value="NZ_FUZT01000003.1"/>
</dbReference>
<dbReference type="Gene3D" id="3.40.50.300">
    <property type="entry name" value="P-loop containing nucleotide triphosphate hydrolases"/>
    <property type="match status" value="1"/>
</dbReference>
<dbReference type="EMBL" id="FUZT01000003">
    <property type="protein sequence ID" value="SKC54236.1"/>
    <property type="molecule type" value="Genomic_DNA"/>
</dbReference>